<dbReference type="InterPro" id="IPR013855">
    <property type="entry name" value="Cdc37_N_dom"/>
</dbReference>
<dbReference type="GO" id="GO:0051082">
    <property type="term" value="F:unfolded protein binding"/>
    <property type="evidence" value="ECO:0007669"/>
    <property type="project" value="EnsemblFungi"/>
</dbReference>
<dbReference type="Pfam" id="PF03234">
    <property type="entry name" value="CDC37_N"/>
    <property type="match status" value="1"/>
</dbReference>
<evidence type="ECO:0000313" key="10">
    <source>
        <dbReference type="EMBL" id="KTA98831.1"/>
    </source>
</evidence>
<dbReference type="Pfam" id="PF08565">
    <property type="entry name" value="CDC37_M"/>
    <property type="match status" value="1"/>
</dbReference>
<dbReference type="GO" id="GO:0038066">
    <property type="term" value="P:p38MAPK cascade"/>
    <property type="evidence" value="ECO:0007669"/>
    <property type="project" value="EnsemblFungi"/>
</dbReference>
<comment type="similarity">
    <text evidence="2">Belongs to the CDC37 family.</text>
</comment>
<dbReference type="EMBL" id="LLZZ01000151">
    <property type="protein sequence ID" value="KTA98831.1"/>
    <property type="molecule type" value="Genomic_DNA"/>
</dbReference>
<evidence type="ECO:0000256" key="5">
    <source>
        <dbReference type="ARBA" id="ARBA00031396"/>
    </source>
</evidence>
<evidence type="ECO:0000256" key="6">
    <source>
        <dbReference type="SAM" id="MobiDB-lite"/>
    </source>
</evidence>
<dbReference type="EMBL" id="LLZZ01000001">
    <property type="protein sequence ID" value="KTB14211.1"/>
    <property type="molecule type" value="Genomic_DNA"/>
</dbReference>
<dbReference type="VEuPathDB" id="FungiDB:GWK60_E00693"/>
<dbReference type="GO" id="GO:0071852">
    <property type="term" value="P:fungal-type cell wall organization or biogenesis"/>
    <property type="evidence" value="ECO:0007669"/>
    <property type="project" value="EnsemblFungi"/>
</dbReference>
<dbReference type="InterPro" id="IPR038189">
    <property type="entry name" value="Cdc37_Hsp90-bd_sf"/>
</dbReference>
<dbReference type="GO" id="GO:0031072">
    <property type="term" value="F:heat shock protein binding"/>
    <property type="evidence" value="ECO:0007669"/>
    <property type="project" value="TreeGrafter"/>
</dbReference>
<keyword evidence="4" id="KW-0143">Chaperone</keyword>
<feature type="domain" description="Cdc37 Hsp90 binding" evidence="8">
    <location>
        <begin position="196"/>
        <end position="385"/>
    </location>
</feature>
<comment type="caution">
    <text evidence="11">The sequence shown here is derived from an EMBL/GenBank/DDBJ whole genome shotgun (WGS) entry which is preliminary data.</text>
</comment>
<gene>
    <name evidence="10" type="ORF">AO440_000913</name>
    <name evidence="11" type="ORF">AO440_004708</name>
</gene>
<dbReference type="GO" id="GO:0051087">
    <property type="term" value="F:protein-folding chaperone binding"/>
    <property type="evidence" value="ECO:0007669"/>
    <property type="project" value="TreeGrafter"/>
</dbReference>
<dbReference type="PANTHER" id="PTHR12800:SF4">
    <property type="entry name" value="HSP90 CO-CHAPERONE CDC37"/>
    <property type="match status" value="1"/>
</dbReference>
<dbReference type="SUPFAM" id="SSF101391">
    <property type="entry name" value="Hsp90 co-chaperone CDC37"/>
    <property type="match status" value="1"/>
</dbReference>
<evidence type="ECO:0000256" key="1">
    <source>
        <dbReference type="ARBA" id="ARBA00004496"/>
    </source>
</evidence>
<dbReference type="SMART" id="SM01069">
    <property type="entry name" value="CDC37_C"/>
    <property type="match status" value="1"/>
</dbReference>
<evidence type="ECO:0000313" key="12">
    <source>
        <dbReference type="Proteomes" id="UP000054886"/>
    </source>
</evidence>
<feature type="compositionally biased region" description="Basic and acidic residues" evidence="6">
    <location>
        <begin position="191"/>
        <end position="204"/>
    </location>
</feature>
<dbReference type="InterPro" id="IPR013874">
    <property type="entry name" value="Cdc37_Hsp90-bd"/>
</dbReference>
<dbReference type="AlphaFoldDB" id="A0A0W0CEN2"/>
<evidence type="ECO:0000256" key="4">
    <source>
        <dbReference type="ARBA" id="ARBA00023186"/>
    </source>
</evidence>
<feature type="domain" description="Cdc37 C-terminal" evidence="7">
    <location>
        <begin position="409"/>
        <end position="508"/>
    </location>
</feature>
<evidence type="ECO:0000259" key="7">
    <source>
        <dbReference type="SMART" id="SM01069"/>
    </source>
</evidence>
<dbReference type="InterPro" id="IPR013873">
    <property type="entry name" value="Cdc37_C"/>
</dbReference>
<evidence type="ECO:0000259" key="9">
    <source>
        <dbReference type="SMART" id="SM01071"/>
    </source>
</evidence>
<evidence type="ECO:0000256" key="3">
    <source>
        <dbReference type="ARBA" id="ARBA00022490"/>
    </source>
</evidence>
<dbReference type="SMART" id="SM01070">
    <property type="entry name" value="CDC37_M"/>
    <property type="match status" value="1"/>
</dbReference>
<evidence type="ECO:0000259" key="8">
    <source>
        <dbReference type="SMART" id="SM01070"/>
    </source>
</evidence>
<dbReference type="GO" id="GO:0030474">
    <property type="term" value="P:spindle pole body duplication"/>
    <property type="evidence" value="ECO:0007669"/>
    <property type="project" value="EnsemblFungi"/>
</dbReference>
<comment type="subcellular location">
    <subcellularLocation>
        <location evidence="1">Cytoplasm</location>
    </subcellularLocation>
</comment>
<feature type="region of interest" description="Disordered" evidence="6">
    <location>
        <begin position="498"/>
        <end position="525"/>
    </location>
</feature>
<feature type="domain" description="Cdc37 N-terminal" evidence="9">
    <location>
        <begin position="2"/>
        <end position="183"/>
    </location>
</feature>
<keyword evidence="3" id="KW-0963">Cytoplasm</keyword>
<evidence type="ECO:0000313" key="11">
    <source>
        <dbReference type="EMBL" id="KTB14211.1"/>
    </source>
</evidence>
<dbReference type="Gene3D" id="1.20.58.610">
    <property type="entry name" value="Cdc37, Hsp90 binding domain"/>
    <property type="match status" value="1"/>
</dbReference>
<feature type="region of interest" description="Disordered" evidence="6">
    <location>
        <begin position="191"/>
        <end position="214"/>
    </location>
</feature>
<name>A0A0W0CEN2_CANGB</name>
<dbReference type="InterPro" id="IPR004918">
    <property type="entry name" value="Cdc37"/>
</dbReference>
<dbReference type="SMART" id="SM01071">
    <property type="entry name" value="CDC37_N"/>
    <property type="match status" value="1"/>
</dbReference>
<dbReference type="Pfam" id="PF08564">
    <property type="entry name" value="CDC37_C"/>
    <property type="match status" value="1"/>
</dbReference>
<protein>
    <recommendedName>
        <fullName evidence="5">Hsp90 chaperone protein kinase-targeting subunit</fullName>
    </recommendedName>
</protein>
<dbReference type="Proteomes" id="UP000054886">
    <property type="component" value="Unassembled WGS sequence"/>
</dbReference>
<dbReference type="OMA" id="NYSKWDQ"/>
<proteinExistence type="inferred from homology"/>
<dbReference type="VEuPathDB" id="FungiDB:B1J91_E00913g"/>
<evidence type="ECO:0000256" key="2">
    <source>
        <dbReference type="ARBA" id="ARBA00006222"/>
    </source>
</evidence>
<dbReference type="GO" id="GO:0071474">
    <property type="term" value="P:cellular hyperosmotic response"/>
    <property type="evidence" value="ECO:0007669"/>
    <property type="project" value="EnsemblFungi"/>
</dbReference>
<organism evidence="11 12">
    <name type="scientific">Candida glabrata</name>
    <name type="common">Yeast</name>
    <name type="synonym">Torulopsis glabrata</name>
    <dbReference type="NCBI Taxonomy" id="5478"/>
    <lineage>
        <taxon>Eukaryota</taxon>
        <taxon>Fungi</taxon>
        <taxon>Dikarya</taxon>
        <taxon>Ascomycota</taxon>
        <taxon>Saccharomycotina</taxon>
        <taxon>Saccharomycetes</taxon>
        <taxon>Saccharomycetales</taxon>
        <taxon>Saccharomycetaceae</taxon>
        <taxon>Nakaseomyces</taxon>
    </lineage>
</organism>
<reference evidence="11 12" key="1">
    <citation type="submission" date="2015-10" db="EMBL/GenBank/DDBJ databases">
        <title>Draft genomes sequences of Candida glabrata isolates 1A, 1B, 2A, 2B, 3A and 3B.</title>
        <authorList>
            <person name="Haavelsrud O.E."/>
            <person name="Gaustad P."/>
        </authorList>
    </citation>
    <scope>NUCLEOTIDE SEQUENCE [LARGE SCALE GENOMIC DNA]</scope>
    <source>
        <strain evidence="11">910700640</strain>
    </source>
</reference>
<dbReference type="GO" id="GO:0050821">
    <property type="term" value="P:protein stabilization"/>
    <property type="evidence" value="ECO:0007669"/>
    <property type="project" value="EnsemblFungi"/>
</dbReference>
<accession>A0A0W0CEN2</accession>
<dbReference type="GO" id="GO:0019901">
    <property type="term" value="F:protein kinase binding"/>
    <property type="evidence" value="ECO:0007669"/>
    <property type="project" value="InterPro"/>
</dbReference>
<dbReference type="GO" id="GO:0043410">
    <property type="term" value="P:positive regulation of MAPK cascade"/>
    <property type="evidence" value="ECO:0007669"/>
    <property type="project" value="EnsemblFungi"/>
</dbReference>
<dbReference type="GO" id="GO:0005737">
    <property type="term" value="C:cytoplasm"/>
    <property type="evidence" value="ECO:0007669"/>
    <property type="project" value="UniProtKB-SubCell"/>
</dbReference>
<sequence>MAIDYSKWDKIELSDDSDVEVHPNVDKKSFIKWKQQSIHEQRFKRNQDIKNLEAQVGMYSFLNKRVDKLLGSLADEDLAEQDKVTKFLNENFDKNEKSVGENVDPQIATYNEMVEDLFDQLRRDAIKDGQDPRNGAVLRELMLKHRKKIDDVTKEANEKLKQLYKEKQAHISSDDIHTGFDSSFMNKYKKEEERKARELEKSAEKAGVTRTSETALPPKSIAEASTGTQIINEEAQESQQAVQTQSTTDDEDMLHLFPETEQFSKIPTGDYKKSASFLMENYQIITEQQKDALMMKAFESQLKHDEKRTYQILHQAEILAFIDSIYNVQRSPTLDVQRLKNSIEVFFKRVFLESRIEAAKAQFLDSVNTKFEHVKKRCVILEEEERNNEGQGVETIQLKTVDESTQIEFELPDFESSDPNEIERVKIFGQLPKNLQEALKTKDLDTVNEAFADLPIDIAEHALDLLGEAEIIKVAALLENEEEFKHLQEEYKNEHAMESLNIEEEAKSNDVAEEDEPQNTADIVD</sequence>
<dbReference type="PANTHER" id="PTHR12800">
    <property type="entry name" value="CDC37-RELATED"/>
    <property type="match status" value="1"/>
</dbReference>
<dbReference type="VEuPathDB" id="FungiDB:CAGL0E00913g"/>
<dbReference type="GO" id="GO:0006457">
    <property type="term" value="P:protein folding"/>
    <property type="evidence" value="ECO:0007669"/>
    <property type="project" value="TreeGrafter"/>
</dbReference>
<dbReference type="GO" id="GO:0051726">
    <property type="term" value="P:regulation of cell cycle"/>
    <property type="evidence" value="ECO:0007669"/>
    <property type="project" value="EnsemblFungi"/>
</dbReference>
<dbReference type="VEuPathDB" id="FungiDB:GVI51_E00693"/>